<comment type="caution">
    <text evidence="9">The sequence shown here is derived from an EMBL/GenBank/DDBJ whole genome shotgun (WGS) entry which is preliminary data.</text>
</comment>
<dbReference type="Gene3D" id="3.30.40.10">
    <property type="entry name" value="Zinc/RING finger domain, C3HC4 (zinc finger)"/>
    <property type="match status" value="1"/>
</dbReference>
<dbReference type="InterPro" id="IPR013083">
    <property type="entry name" value="Znf_RING/FYVE/PHD"/>
</dbReference>
<dbReference type="InterPro" id="IPR000315">
    <property type="entry name" value="Znf_B-box"/>
</dbReference>
<evidence type="ECO:0000313" key="10">
    <source>
        <dbReference type="Proteomes" id="UP001374579"/>
    </source>
</evidence>
<feature type="domain" description="B box-type" evidence="8">
    <location>
        <begin position="159"/>
        <end position="207"/>
    </location>
</feature>
<organism evidence="9 10">
    <name type="scientific">Littorina saxatilis</name>
    <dbReference type="NCBI Taxonomy" id="31220"/>
    <lineage>
        <taxon>Eukaryota</taxon>
        <taxon>Metazoa</taxon>
        <taxon>Spiralia</taxon>
        <taxon>Lophotrochozoa</taxon>
        <taxon>Mollusca</taxon>
        <taxon>Gastropoda</taxon>
        <taxon>Caenogastropoda</taxon>
        <taxon>Littorinimorpha</taxon>
        <taxon>Littorinoidea</taxon>
        <taxon>Littorinidae</taxon>
        <taxon>Littorina</taxon>
    </lineage>
</organism>
<proteinExistence type="predicted"/>
<dbReference type="SMART" id="SM00336">
    <property type="entry name" value="BBOX"/>
    <property type="match status" value="2"/>
</dbReference>
<keyword evidence="1" id="KW-0479">Metal-binding</keyword>
<keyword evidence="2 4" id="KW-0863">Zinc-finger</keyword>
<feature type="domain" description="B box-type" evidence="8">
    <location>
        <begin position="93"/>
        <end position="143"/>
    </location>
</feature>
<dbReference type="GO" id="GO:0008270">
    <property type="term" value="F:zinc ion binding"/>
    <property type="evidence" value="ECO:0007669"/>
    <property type="project" value="UniProtKB-KW"/>
</dbReference>
<dbReference type="Gene3D" id="2.120.10.30">
    <property type="entry name" value="TolB, C-terminal domain"/>
    <property type="match status" value="1"/>
</dbReference>
<accession>A0AAN9GEM3</accession>
<dbReference type="InterPro" id="IPR017907">
    <property type="entry name" value="Znf_RING_CS"/>
</dbReference>
<feature type="compositionally biased region" description="Polar residues" evidence="6">
    <location>
        <begin position="383"/>
        <end position="406"/>
    </location>
</feature>
<dbReference type="EMBL" id="JBAMIC010000008">
    <property type="protein sequence ID" value="KAK7104884.1"/>
    <property type="molecule type" value="Genomic_DNA"/>
</dbReference>
<reference evidence="9 10" key="1">
    <citation type="submission" date="2024-02" db="EMBL/GenBank/DDBJ databases">
        <title>Chromosome-scale genome assembly of the rough periwinkle Littorina saxatilis.</title>
        <authorList>
            <person name="De Jode A."/>
            <person name="Faria R."/>
            <person name="Formenti G."/>
            <person name="Sims Y."/>
            <person name="Smith T.P."/>
            <person name="Tracey A."/>
            <person name="Wood J.M.D."/>
            <person name="Zagrodzka Z.B."/>
            <person name="Johannesson K."/>
            <person name="Butlin R.K."/>
            <person name="Leder E.H."/>
        </authorList>
    </citation>
    <scope>NUCLEOTIDE SEQUENCE [LARGE SCALE GENOMIC DNA]</scope>
    <source>
        <strain evidence="9">Snail1</strain>
        <tissue evidence="9">Muscle</tissue>
    </source>
</reference>
<keyword evidence="10" id="KW-1185">Reference proteome</keyword>
<evidence type="ECO:0000256" key="6">
    <source>
        <dbReference type="SAM" id="MobiDB-lite"/>
    </source>
</evidence>
<dbReference type="PROSITE" id="PS50089">
    <property type="entry name" value="ZF_RING_2"/>
    <property type="match status" value="1"/>
</dbReference>
<dbReference type="GO" id="GO:0061630">
    <property type="term" value="F:ubiquitin protein ligase activity"/>
    <property type="evidence" value="ECO:0007669"/>
    <property type="project" value="TreeGrafter"/>
</dbReference>
<dbReference type="SUPFAM" id="SSF57845">
    <property type="entry name" value="B-box zinc-binding domain"/>
    <property type="match status" value="1"/>
</dbReference>
<dbReference type="InterPro" id="IPR011042">
    <property type="entry name" value="6-blade_b-propeller_TolB-like"/>
</dbReference>
<dbReference type="Proteomes" id="UP001374579">
    <property type="component" value="Unassembled WGS sequence"/>
</dbReference>
<dbReference type="PANTHER" id="PTHR25462:SF296">
    <property type="entry name" value="MEIOTIC P26, ISOFORM F"/>
    <property type="match status" value="1"/>
</dbReference>
<dbReference type="SUPFAM" id="SSF57850">
    <property type="entry name" value="RING/U-box"/>
    <property type="match status" value="1"/>
</dbReference>
<feature type="domain" description="RING-type" evidence="7">
    <location>
        <begin position="14"/>
        <end position="57"/>
    </location>
</feature>
<dbReference type="SMART" id="SM00184">
    <property type="entry name" value="RING"/>
    <property type="match status" value="1"/>
</dbReference>
<dbReference type="Gene3D" id="3.30.160.60">
    <property type="entry name" value="Classic Zinc Finger"/>
    <property type="match status" value="1"/>
</dbReference>
<dbReference type="AlphaFoldDB" id="A0AAN9GEM3"/>
<dbReference type="PANTHER" id="PTHR25462">
    <property type="entry name" value="BONUS, ISOFORM C-RELATED"/>
    <property type="match status" value="1"/>
</dbReference>
<dbReference type="Pfam" id="PF00097">
    <property type="entry name" value="zf-C3HC4"/>
    <property type="match status" value="1"/>
</dbReference>
<dbReference type="InterPro" id="IPR047153">
    <property type="entry name" value="TRIM45/56/19-like"/>
</dbReference>
<dbReference type="InterPro" id="IPR001841">
    <property type="entry name" value="Znf_RING"/>
</dbReference>
<evidence type="ECO:0000259" key="8">
    <source>
        <dbReference type="PROSITE" id="PS50119"/>
    </source>
</evidence>
<evidence type="ECO:0000256" key="5">
    <source>
        <dbReference type="SAM" id="Coils"/>
    </source>
</evidence>
<dbReference type="PROSITE" id="PS50119">
    <property type="entry name" value="ZF_BBOX"/>
    <property type="match status" value="2"/>
</dbReference>
<dbReference type="InterPro" id="IPR018957">
    <property type="entry name" value="Znf_C3HC4_RING-type"/>
</dbReference>
<evidence type="ECO:0000256" key="3">
    <source>
        <dbReference type="ARBA" id="ARBA00022833"/>
    </source>
</evidence>
<sequence length="696" mass="77076">MASLSQLADDIFTCTLCLEKVREPLTLPCLHTFCRYCLSAYVRQTVKDWSFPCPFCSQDTRPPTKGLSVDQWLETFPTGSFLQQLTRVLEVRQAEQACDICRQEQVLVEAAVWCRTCMEALCTDCHRVHTRSRASRDHPLVSMDTLVNDPLERLVGSAGKAVNCADHKGKTTTLVCVDCKKLACETCVALSHPACRRIEQADKVAPMFRKDLSNAKQHVETHTREAGHVAERLEDQLDQLRKSRDTAVEEIESLKKRLLEVIELRCTKALADVENSYSQQREVQAQRVGQSRGMEKVLTRTGRFLDVLLTYGSDVELLAHFDHVLLQARVVDAQAAAIKQGNDTTTLKFIPDKRASETLKSLTSLGEVKVVKTSSRVRDTPNKNDNSNKNVKGENPSKQLALSSPRLSPRKASSFGKSPRATPNKTVPKAKMIASFSGRTNSDTMRTDLRGVVCLRSGDIIVMDVHFRNKRLKKFSPRGKLISVVDTGECPYGMALIQDTDLVVTHPRAREFVFVTAGGTLQVTGRIKTPKSYFSLASSATDGILAAVGSSPPEPPSIDLIGFNGEVLSTISLDRVRFPFPPKDISLPPSGDVFLLFSAKETLVCMNYEGTIKRSFQSTQTHDIKRPVSIEGDNQGNAYIADVEGHKVHVITSDGKYGGELISRKEGLREPLSLYRSEEGHVVVTQNNGDVKIFGI</sequence>
<dbReference type="SUPFAM" id="SSF101898">
    <property type="entry name" value="NHL repeat"/>
    <property type="match status" value="1"/>
</dbReference>
<dbReference type="CDD" id="cd19757">
    <property type="entry name" value="Bbox1"/>
    <property type="match status" value="1"/>
</dbReference>
<evidence type="ECO:0000256" key="2">
    <source>
        <dbReference type="ARBA" id="ARBA00022771"/>
    </source>
</evidence>
<gene>
    <name evidence="9" type="ORF">V1264_019529</name>
</gene>
<feature type="region of interest" description="Disordered" evidence="6">
    <location>
        <begin position="373"/>
        <end position="429"/>
    </location>
</feature>
<name>A0AAN9GEM3_9CAEN</name>
<evidence type="ECO:0000259" key="7">
    <source>
        <dbReference type="PROSITE" id="PS50089"/>
    </source>
</evidence>
<dbReference type="PROSITE" id="PS00518">
    <property type="entry name" value="ZF_RING_1"/>
    <property type="match status" value="1"/>
</dbReference>
<protein>
    <submittedName>
        <fullName evidence="9">Uncharacterized protein</fullName>
    </submittedName>
</protein>
<keyword evidence="3" id="KW-0862">Zinc</keyword>
<keyword evidence="5" id="KW-0175">Coiled coil</keyword>
<evidence type="ECO:0000313" key="9">
    <source>
        <dbReference type="EMBL" id="KAK7104884.1"/>
    </source>
</evidence>
<evidence type="ECO:0000256" key="4">
    <source>
        <dbReference type="PROSITE-ProRule" id="PRU00024"/>
    </source>
</evidence>
<evidence type="ECO:0000256" key="1">
    <source>
        <dbReference type="ARBA" id="ARBA00022723"/>
    </source>
</evidence>
<feature type="coiled-coil region" evidence="5">
    <location>
        <begin position="223"/>
        <end position="257"/>
    </location>
</feature>